<keyword evidence="1" id="KW-0812">Transmembrane</keyword>
<proteinExistence type="predicted"/>
<evidence type="ECO:0000256" key="1">
    <source>
        <dbReference type="SAM" id="Phobius"/>
    </source>
</evidence>
<dbReference type="AlphaFoldDB" id="A0A7Y4H5H8"/>
<keyword evidence="3" id="KW-1185">Reference proteome</keyword>
<dbReference type="Proteomes" id="UP000528734">
    <property type="component" value="Unassembled WGS sequence"/>
</dbReference>
<feature type="transmembrane region" description="Helical" evidence="1">
    <location>
        <begin position="70"/>
        <end position="90"/>
    </location>
</feature>
<gene>
    <name evidence="2" type="ORF">HCN50_17280</name>
</gene>
<organism evidence="2 3">
    <name type="scientific">Bradyrhizobium archetypum</name>
    <dbReference type="NCBI Taxonomy" id="2721160"/>
    <lineage>
        <taxon>Bacteria</taxon>
        <taxon>Pseudomonadati</taxon>
        <taxon>Pseudomonadota</taxon>
        <taxon>Alphaproteobacteria</taxon>
        <taxon>Hyphomicrobiales</taxon>
        <taxon>Nitrobacteraceae</taxon>
        <taxon>Bradyrhizobium</taxon>
    </lineage>
</organism>
<comment type="caution">
    <text evidence="2">The sequence shown here is derived from an EMBL/GenBank/DDBJ whole genome shotgun (WGS) entry which is preliminary data.</text>
</comment>
<evidence type="ECO:0000313" key="3">
    <source>
        <dbReference type="Proteomes" id="UP000528734"/>
    </source>
</evidence>
<dbReference type="RefSeq" id="WP_171710863.1">
    <property type="nucleotide sequence ID" value="NZ_JAAVLW010000005.1"/>
</dbReference>
<evidence type="ECO:0000313" key="2">
    <source>
        <dbReference type="EMBL" id="NOJ47975.1"/>
    </source>
</evidence>
<keyword evidence="1" id="KW-1133">Transmembrane helix</keyword>
<protein>
    <submittedName>
        <fullName evidence="2">Uncharacterized protein</fullName>
    </submittedName>
</protein>
<sequence>MAITLTFSEWLGCADYSTVIPINRSMRLPRGALRILSGGSIKPPYICSFGPLADHAALAADSFGSLASSLFFAFSAGALSGFFAGLPYWASFSSSASKSARPRHLLEQLVGGVLAQACQFFDAQ</sequence>
<name>A0A7Y4H5H8_9BRAD</name>
<reference evidence="2 3" key="1">
    <citation type="submission" date="2020-03" db="EMBL/GenBank/DDBJ databases">
        <title>Bradyrhizobium diversity isolated from nodules of Muelleranthus trifoliolatus.</title>
        <authorList>
            <person name="Klepa M."/>
            <person name="Helene L."/>
            <person name="Hungria M."/>
        </authorList>
    </citation>
    <scope>NUCLEOTIDE SEQUENCE [LARGE SCALE GENOMIC DNA]</scope>
    <source>
        <strain evidence="2 3">WSM 1744</strain>
    </source>
</reference>
<keyword evidence="1" id="KW-0472">Membrane</keyword>
<accession>A0A7Y4H5H8</accession>
<dbReference type="EMBL" id="JAAVLW010000005">
    <property type="protein sequence ID" value="NOJ47975.1"/>
    <property type="molecule type" value="Genomic_DNA"/>
</dbReference>